<evidence type="ECO:0000313" key="2">
    <source>
        <dbReference type="EMBL" id="KAF7269554.1"/>
    </source>
</evidence>
<protein>
    <submittedName>
        <fullName evidence="2">Uncharacterized protein</fullName>
    </submittedName>
</protein>
<feature type="compositionally biased region" description="Low complexity" evidence="1">
    <location>
        <begin position="95"/>
        <end position="107"/>
    </location>
</feature>
<keyword evidence="3" id="KW-1185">Reference proteome</keyword>
<feature type="compositionally biased region" description="Polar residues" evidence="1">
    <location>
        <begin position="28"/>
        <end position="45"/>
    </location>
</feature>
<evidence type="ECO:0000313" key="3">
    <source>
        <dbReference type="Proteomes" id="UP000625711"/>
    </source>
</evidence>
<evidence type="ECO:0000256" key="1">
    <source>
        <dbReference type="SAM" id="MobiDB-lite"/>
    </source>
</evidence>
<reference evidence="2" key="1">
    <citation type="submission" date="2020-08" db="EMBL/GenBank/DDBJ databases">
        <title>Genome sequencing and assembly of the red palm weevil Rhynchophorus ferrugineus.</title>
        <authorList>
            <person name="Dias G.B."/>
            <person name="Bergman C.M."/>
            <person name="Manee M."/>
        </authorList>
    </citation>
    <scope>NUCLEOTIDE SEQUENCE</scope>
    <source>
        <strain evidence="2">AA-2017</strain>
        <tissue evidence="2">Whole larva</tissue>
    </source>
</reference>
<proteinExistence type="predicted"/>
<feature type="region of interest" description="Disordered" evidence="1">
    <location>
        <begin position="1"/>
        <end position="50"/>
    </location>
</feature>
<feature type="region of interest" description="Disordered" evidence="1">
    <location>
        <begin position="95"/>
        <end position="147"/>
    </location>
</feature>
<dbReference type="EMBL" id="JAACXV010014220">
    <property type="protein sequence ID" value="KAF7269554.1"/>
    <property type="molecule type" value="Genomic_DNA"/>
</dbReference>
<organism evidence="2 3">
    <name type="scientific">Rhynchophorus ferrugineus</name>
    <name type="common">Red palm weevil</name>
    <name type="synonym">Curculio ferrugineus</name>
    <dbReference type="NCBI Taxonomy" id="354439"/>
    <lineage>
        <taxon>Eukaryota</taxon>
        <taxon>Metazoa</taxon>
        <taxon>Ecdysozoa</taxon>
        <taxon>Arthropoda</taxon>
        <taxon>Hexapoda</taxon>
        <taxon>Insecta</taxon>
        <taxon>Pterygota</taxon>
        <taxon>Neoptera</taxon>
        <taxon>Endopterygota</taxon>
        <taxon>Coleoptera</taxon>
        <taxon>Polyphaga</taxon>
        <taxon>Cucujiformia</taxon>
        <taxon>Curculionidae</taxon>
        <taxon>Dryophthorinae</taxon>
        <taxon>Rhynchophorus</taxon>
    </lineage>
</organism>
<dbReference type="AlphaFoldDB" id="A0A834HY94"/>
<accession>A0A834HY94</accession>
<dbReference type="Proteomes" id="UP000625711">
    <property type="component" value="Unassembled WGS sequence"/>
</dbReference>
<sequence length="147" mass="16346">MAQRPSYAGSSPKGYPELASRFRDDDTVNINNRVGETTPEVNPNLPTDARGDADLVKRVSEWPRENQPFWFINAQHIEQHRRPNENVIGQRGIQSSTTSTITNQQNSASGLQATNFQSRFGGSENTETRTVKPLSQRGSFAGSGRRN</sequence>
<comment type="caution">
    <text evidence="2">The sequence shown here is derived from an EMBL/GenBank/DDBJ whole genome shotgun (WGS) entry which is preliminary data.</text>
</comment>
<name>A0A834HY94_RHYFE</name>
<feature type="compositionally biased region" description="Polar residues" evidence="1">
    <location>
        <begin position="108"/>
        <end position="125"/>
    </location>
</feature>
<gene>
    <name evidence="2" type="ORF">GWI33_017445</name>
</gene>
<dbReference type="OrthoDB" id="6612236at2759"/>